<evidence type="ECO:0000313" key="2">
    <source>
        <dbReference type="EMBL" id="VFU07816.1"/>
    </source>
</evidence>
<sequence>MIDRTHGLPITRQAKALGVSRGAVYSKPRPVSAEDLTIVRRLDELHLNYPFAGSRMLRDMLRREGVSIGCRHVATLMKHMGIEAIYRRPNTSKPTPGHKVYPYLLRGRRSKDLIMCGR</sequence>
<name>A0A4U8YWU8_METTU</name>
<dbReference type="AlphaFoldDB" id="A0A4U8YWU8"/>
<dbReference type="Proteomes" id="UP000294360">
    <property type="component" value="Chromosome"/>
</dbReference>
<organism evidence="2 3">
    <name type="scientific">Methylocella tundrae</name>
    <dbReference type="NCBI Taxonomy" id="227605"/>
    <lineage>
        <taxon>Bacteria</taxon>
        <taxon>Pseudomonadati</taxon>
        <taxon>Pseudomonadota</taxon>
        <taxon>Alphaproteobacteria</taxon>
        <taxon>Hyphomicrobiales</taxon>
        <taxon>Beijerinckiaceae</taxon>
        <taxon>Methylocella</taxon>
    </lineage>
</organism>
<reference evidence="2 3" key="1">
    <citation type="submission" date="2019-03" db="EMBL/GenBank/DDBJ databases">
        <authorList>
            <person name="Kox A.R. M."/>
        </authorList>
    </citation>
    <scope>NUCLEOTIDE SEQUENCE [LARGE SCALE GENOMIC DNA]</scope>
    <source>
        <strain evidence="2">MTUNDRAET4 annotated genome</strain>
    </source>
</reference>
<dbReference type="EMBL" id="LR536450">
    <property type="protein sequence ID" value="VFU07816.1"/>
    <property type="molecule type" value="Genomic_DNA"/>
</dbReference>
<proteinExistence type="predicted"/>
<feature type="domain" description="HTH-like" evidence="1">
    <location>
        <begin position="38"/>
        <end position="89"/>
    </location>
</feature>
<evidence type="ECO:0000313" key="3">
    <source>
        <dbReference type="Proteomes" id="UP000294360"/>
    </source>
</evidence>
<dbReference type="KEGG" id="mtun:MTUNDRAET4_0923"/>
<accession>A0A4U8YWU8</accession>
<dbReference type="Pfam" id="PF13276">
    <property type="entry name" value="HTH_21"/>
    <property type="match status" value="1"/>
</dbReference>
<dbReference type="InterPro" id="IPR025948">
    <property type="entry name" value="HTH-like_dom"/>
</dbReference>
<gene>
    <name evidence="2" type="ORF">MTUNDRAET4_0923</name>
</gene>
<evidence type="ECO:0000259" key="1">
    <source>
        <dbReference type="Pfam" id="PF13276"/>
    </source>
</evidence>
<protein>
    <submittedName>
        <fullName evidence="2">Integrase</fullName>
    </submittedName>
</protein>